<dbReference type="GO" id="GO:0120147">
    <property type="term" value="F:formylglycine-generating oxidase activity"/>
    <property type="evidence" value="ECO:0007669"/>
    <property type="project" value="TreeGrafter"/>
</dbReference>
<gene>
    <name evidence="2" type="ORF">SAMN06265368_2845</name>
</gene>
<dbReference type="InterPro" id="IPR005532">
    <property type="entry name" value="SUMF_dom"/>
</dbReference>
<dbReference type="RefSeq" id="WP_097154146.1">
    <property type="nucleotide sequence ID" value="NZ_OBEL01000003.1"/>
</dbReference>
<dbReference type="AlphaFoldDB" id="A0A285PEQ7"/>
<dbReference type="OrthoDB" id="9768004at2"/>
<dbReference type="InterPro" id="IPR042095">
    <property type="entry name" value="SUMF_sf"/>
</dbReference>
<keyword evidence="3" id="KW-1185">Reference proteome</keyword>
<dbReference type="InterPro" id="IPR051043">
    <property type="entry name" value="Sulfatase_Mod_Factor_Kinase"/>
</dbReference>
<accession>A0A285PEQ7</accession>
<feature type="domain" description="Sulfatase-modifying factor enzyme-like" evidence="1">
    <location>
        <begin position="32"/>
        <end position="223"/>
    </location>
</feature>
<dbReference type="EMBL" id="OBEL01000003">
    <property type="protein sequence ID" value="SNZ19753.1"/>
    <property type="molecule type" value="Genomic_DNA"/>
</dbReference>
<dbReference type="Pfam" id="PF03781">
    <property type="entry name" value="FGE-sulfatase"/>
    <property type="match status" value="1"/>
</dbReference>
<name>A0A285PEQ7_9HYPH</name>
<dbReference type="SUPFAM" id="SSF56436">
    <property type="entry name" value="C-type lectin-like"/>
    <property type="match status" value="1"/>
</dbReference>
<proteinExistence type="predicted"/>
<evidence type="ECO:0000313" key="3">
    <source>
        <dbReference type="Proteomes" id="UP000219439"/>
    </source>
</evidence>
<sequence length="225" mass="25273">MIALIDNIEDQLQPIPAGTILMQDNRIKKSWSATIAPFLIGQFQVTSSLFQEIMGPTDSDFSGDTVPVTSVSWLEAVEFCNQLSKMANLQACYIFSADQQDAKLIPDSNGYRLPSEAEWEYACRAGTHGPRYGALDEIAWYKINSNEHPQPVGTKQPNGWGLYDMLGNVWEWCSDVYDPETYGTYRIFRGGGWADEARGCLATNRRRSHPTFSIDDLGFRLARSL</sequence>
<dbReference type="Gene3D" id="3.90.1580.10">
    <property type="entry name" value="paralog of FGE (formylglycine-generating enzyme)"/>
    <property type="match status" value="1"/>
</dbReference>
<dbReference type="Proteomes" id="UP000219439">
    <property type="component" value="Unassembled WGS sequence"/>
</dbReference>
<protein>
    <submittedName>
        <fullName evidence="2">Formylglycine-generating enzyme, required for sulfatase activity, contains SUMF1/FGE domain</fullName>
    </submittedName>
</protein>
<dbReference type="InterPro" id="IPR016187">
    <property type="entry name" value="CTDL_fold"/>
</dbReference>
<organism evidence="2 3">
    <name type="scientific">Cohaesibacter gelatinilyticus</name>
    <dbReference type="NCBI Taxonomy" id="372072"/>
    <lineage>
        <taxon>Bacteria</taxon>
        <taxon>Pseudomonadati</taxon>
        <taxon>Pseudomonadota</taxon>
        <taxon>Alphaproteobacteria</taxon>
        <taxon>Hyphomicrobiales</taxon>
        <taxon>Cohaesibacteraceae</taxon>
    </lineage>
</organism>
<dbReference type="PANTHER" id="PTHR23150">
    <property type="entry name" value="SULFATASE MODIFYING FACTOR 1, 2"/>
    <property type="match status" value="1"/>
</dbReference>
<dbReference type="PANTHER" id="PTHR23150:SF19">
    <property type="entry name" value="FORMYLGLYCINE-GENERATING ENZYME"/>
    <property type="match status" value="1"/>
</dbReference>
<evidence type="ECO:0000313" key="2">
    <source>
        <dbReference type="EMBL" id="SNZ19753.1"/>
    </source>
</evidence>
<reference evidence="2 3" key="1">
    <citation type="submission" date="2017-09" db="EMBL/GenBank/DDBJ databases">
        <authorList>
            <person name="Ehlers B."/>
            <person name="Leendertz F.H."/>
        </authorList>
    </citation>
    <scope>NUCLEOTIDE SEQUENCE [LARGE SCALE GENOMIC DNA]</scope>
    <source>
        <strain evidence="2 3">DSM 18289</strain>
    </source>
</reference>
<evidence type="ECO:0000259" key="1">
    <source>
        <dbReference type="Pfam" id="PF03781"/>
    </source>
</evidence>